<dbReference type="Proteomes" id="UP001234297">
    <property type="component" value="Chromosome 1"/>
</dbReference>
<accession>A0ACC2MY65</accession>
<proteinExistence type="predicted"/>
<gene>
    <name evidence="1" type="ORF">MRB53_003682</name>
</gene>
<sequence>MSSIMTGKSQQPQGPFLLLVSLCKFNSRAPMERPICVMAMICITVLFFSLIAVLACVAAEFKRTKVEDVKLDSKLCRLPGSPSFGLGIVASICLLVTQIIGSSAFSCQFCSRQKEFGIHAKRKTTAIAFFLLSWITFGFAVLLAGVGASMNKRQYYGDGWLNGECYVVRKGVFIGSAALGVTFERYVEIGGVVVDAIDQNRKERTLKPYSFPFSISFRIQCSSMVCEISSMFKRFLNGFELNWLFPTLGF</sequence>
<organism evidence="1 2">
    <name type="scientific">Persea americana</name>
    <name type="common">Avocado</name>
    <dbReference type="NCBI Taxonomy" id="3435"/>
    <lineage>
        <taxon>Eukaryota</taxon>
        <taxon>Viridiplantae</taxon>
        <taxon>Streptophyta</taxon>
        <taxon>Embryophyta</taxon>
        <taxon>Tracheophyta</taxon>
        <taxon>Spermatophyta</taxon>
        <taxon>Magnoliopsida</taxon>
        <taxon>Magnoliidae</taxon>
        <taxon>Laurales</taxon>
        <taxon>Lauraceae</taxon>
        <taxon>Persea</taxon>
    </lineage>
</organism>
<name>A0ACC2MY65_PERAE</name>
<evidence type="ECO:0000313" key="1">
    <source>
        <dbReference type="EMBL" id="KAJ8650659.1"/>
    </source>
</evidence>
<dbReference type="EMBL" id="CM056809">
    <property type="protein sequence ID" value="KAJ8650659.1"/>
    <property type="molecule type" value="Genomic_DNA"/>
</dbReference>
<comment type="caution">
    <text evidence="1">The sequence shown here is derived from an EMBL/GenBank/DDBJ whole genome shotgun (WGS) entry which is preliminary data.</text>
</comment>
<keyword evidence="2" id="KW-1185">Reference proteome</keyword>
<protein>
    <submittedName>
        <fullName evidence="1">Uncharacterized protein</fullName>
    </submittedName>
</protein>
<evidence type="ECO:0000313" key="2">
    <source>
        <dbReference type="Proteomes" id="UP001234297"/>
    </source>
</evidence>
<reference evidence="1 2" key="1">
    <citation type="journal article" date="2022" name="Hortic Res">
        <title>A haplotype resolved chromosomal level avocado genome allows analysis of novel avocado genes.</title>
        <authorList>
            <person name="Nath O."/>
            <person name="Fletcher S.J."/>
            <person name="Hayward A."/>
            <person name="Shaw L.M."/>
            <person name="Masouleh A.K."/>
            <person name="Furtado A."/>
            <person name="Henry R.J."/>
            <person name="Mitter N."/>
        </authorList>
    </citation>
    <scope>NUCLEOTIDE SEQUENCE [LARGE SCALE GENOMIC DNA]</scope>
    <source>
        <strain evidence="2">cv. Hass</strain>
    </source>
</reference>